<keyword evidence="1" id="KW-0812">Transmembrane</keyword>
<feature type="non-terminal residue" evidence="1">
    <location>
        <position position="1"/>
    </location>
</feature>
<accession>A0A8S0UIJ9</accession>
<organism evidence="1 2">
    <name type="scientific">Olea europaea subsp. europaea</name>
    <dbReference type="NCBI Taxonomy" id="158383"/>
    <lineage>
        <taxon>Eukaryota</taxon>
        <taxon>Viridiplantae</taxon>
        <taxon>Streptophyta</taxon>
        <taxon>Embryophyta</taxon>
        <taxon>Tracheophyta</taxon>
        <taxon>Spermatophyta</taxon>
        <taxon>Magnoliopsida</taxon>
        <taxon>eudicotyledons</taxon>
        <taxon>Gunneridae</taxon>
        <taxon>Pentapetalae</taxon>
        <taxon>asterids</taxon>
        <taxon>lamiids</taxon>
        <taxon>Lamiales</taxon>
        <taxon>Oleaceae</taxon>
        <taxon>Oleeae</taxon>
        <taxon>Olea</taxon>
    </lineage>
</organism>
<dbReference type="Proteomes" id="UP000594638">
    <property type="component" value="Unassembled WGS sequence"/>
</dbReference>
<protein>
    <submittedName>
        <fullName evidence="1">Transmembrane, (DUF594)</fullName>
    </submittedName>
</protein>
<proteinExistence type="predicted"/>
<dbReference type="AlphaFoldDB" id="A0A8S0UIJ9"/>
<dbReference type="EMBL" id="CACTIH010007784">
    <property type="protein sequence ID" value="CAA3018104.1"/>
    <property type="molecule type" value="Genomic_DNA"/>
</dbReference>
<evidence type="ECO:0000313" key="1">
    <source>
        <dbReference type="EMBL" id="CAA3018104.1"/>
    </source>
</evidence>
<evidence type="ECO:0000313" key="2">
    <source>
        <dbReference type="Proteomes" id="UP000594638"/>
    </source>
</evidence>
<reference evidence="1 2" key="1">
    <citation type="submission" date="2019-12" db="EMBL/GenBank/DDBJ databases">
        <authorList>
            <person name="Alioto T."/>
            <person name="Alioto T."/>
            <person name="Gomez Garrido J."/>
        </authorList>
    </citation>
    <scope>NUCLEOTIDE SEQUENCE [LARGE SCALE GENOMIC DNA]</scope>
</reference>
<keyword evidence="1" id="KW-0472">Membrane</keyword>
<comment type="caution">
    <text evidence="1">The sequence shown here is derived from an EMBL/GenBank/DDBJ whole genome shotgun (WGS) entry which is preliminary data.</text>
</comment>
<name>A0A8S0UIJ9_OLEEU</name>
<keyword evidence="2" id="KW-1185">Reference proteome</keyword>
<dbReference type="OrthoDB" id="1112061at2759"/>
<sequence>ASGLRPLLETKPTAELTTTVVHHFIGLLRRKRRNCVLLGGVSVDSSLLRFCRVGETPDTMAKNCEFSKWISDYMLYLLVMRPTLMSTVEGIAKIRYQDTCEEAKKYFLRWQSELHSKTNESWLKFACAKLHSVNTLVKPNEVRITVEDRGWNATATLVVTK</sequence>
<gene>
    <name evidence="1" type="ORF">OLEA9_A118095</name>
</gene>
<dbReference type="Gramene" id="OE9A118095T1">
    <property type="protein sequence ID" value="OE9A118095C1"/>
    <property type="gene ID" value="OE9A118095"/>
</dbReference>